<feature type="compositionally biased region" description="Pro residues" evidence="2">
    <location>
        <begin position="704"/>
        <end position="720"/>
    </location>
</feature>
<dbReference type="Gene3D" id="3.60.40.10">
    <property type="entry name" value="PPM-type phosphatase domain"/>
    <property type="match status" value="1"/>
</dbReference>
<dbReference type="InterPro" id="IPR003018">
    <property type="entry name" value="GAF"/>
</dbReference>
<name>A0A1I1AI33_9CELL</name>
<dbReference type="PANTHER" id="PTHR43156:SF2">
    <property type="entry name" value="STAGE II SPORULATION PROTEIN E"/>
    <property type="match status" value="1"/>
</dbReference>
<proteinExistence type="predicted"/>
<dbReference type="PROSITE" id="PS50113">
    <property type="entry name" value="PAC"/>
    <property type="match status" value="1"/>
</dbReference>
<keyword evidence="1" id="KW-0378">Hydrolase</keyword>
<dbReference type="Proteomes" id="UP000199012">
    <property type="component" value="Unassembled WGS sequence"/>
</dbReference>
<dbReference type="GO" id="GO:0016791">
    <property type="term" value="F:phosphatase activity"/>
    <property type="evidence" value="ECO:0007669"/>
    <property type="project" value="TreeGrafter"/>
</dbReference>
<dbReference type="STRING" id="988821.SAMN05421867_11749"/>
<feature type="region of interest" description="Disordered" evidence="2">
    <location>
        <begin position="698"/>
        <end position="729"/>
    </location>
</feature>
<dbReference type="InterPro" id="IPR000014">
    <property type="entry name" value="PAS"/>
</dbReference>
<organism evidence="5 6">
    <name type="scientific">Cellulomonas marina</name>
    <dbReference type="NCBI Taxonomy" id="988821"/>
    <lineage>
        <taxon>Bacteria</taxon>
        <taxon>Bacillati</taxon>
        <taxon>Actinomycetota</taxon>
        <taxon>Actinomycetes</taxon>
        <taxon>Micrococcales</taxon>
        <taxon>Cellulomonadaceae</taxon>
        <taxon>Cellulomonas</taxon>
    </lineage>
</organism>
<dbReference type="InterPro" id="IPR013655">
    <property type="entry name" value="PAS_fold_3"/>
</dbReference>
<evidence type="ECO:0000256" key="2">
    <source>
        <dbReference type="SAM" id="MobiDB-lite"/>
    </source>
</evidence>
<dbReference type="SUPFAM" id="SSF81606">
    <property type="entry name" value="PP2C-like"/>
    <property type="match status" value="1"/>
</dbReference>
<dbReference type="Pfam" id="PF13185">
    <property type="entry name" value="GAF_2"/>
    <property type="match status" value="1"/>
</dbReference>
<dbReference type="Pfam" id="PF07228">
    <property type="entry name" value="SpoIIE"/>
    <property type="match status" value="1"/>
</dbReference>
<accession>A0A1I1AI33</accession>
<dbReference type="Gene3D" id="3.30.450.20">
    <property type="entry name" value="PAS domain"/>
    <property type="match status" value="2"/>
</dbReference>
<dbReference type="InterPro" id="IPR052016">
    <property type="entry name" value="Bact_Sigma-Reg"/>
</dbReference>
<dbReference type="SUPFAM" id="SSF55781">
    <property type="entry name" value="GAF domain-like"/>
    <property type="match status" value="1"/>
</dbReference>
<sequence length="729" mass="79065">MDATDGAVVDPADDPADGRARRDGGDDDREGLLGAAAVEAAGIGTFDWEVATGRLLWNRRMLQIAGFDETTFDQRIETFERIVHPDDLPTVRAVLGTALASGGDLEVEYRVVTAAGEPRWFTARGRALLGPDGTAQRVVGAAFDSTLRRDGEAQVARVLETMPTAFYSLDRDWRFTYVNARAEKLLGRTREDLLGGVVWDLFPAAPGSPFEEQYRRAVATGQEVAFDAWYPEPLLAWFQVRAWPNPAGLSVYFSDVTERRRTEEAVVRAAQRARLTAEVSARLGETLEAEEAVARLAHLVVPALADWCVVTLVEDHGDVASRRDLRDVGSWHRDPAMRPVAERYAATRLAALEDRSFLLRALEEGRAVQVARPAHTEVARVLRPGEARDLLARLAPEGGAVVPMRARGRTLGALSLFIGPERAPFDDEDLRTATEVAGRAGLALDNARLYREQRHLAEALQRAMLTDPPEPDHVEVVVRYEPAAVAARVGGDWYDAFLQADGRTVLVVGDVAGHDMDAAAAMGQLRSVLRGIGVATGAGPAELLTLVDRGMRTLQSSTIATAVVARVEQEREERAAGLCRLRWSNAGHPSPLVLHPDGTVETLATARNDPLLGVVPECSRTEHVAVLRRGATVLLYTDGLVERRDRSVRAGMDELRAVLAEVGAGDPPLQALCDEVVRRMLPERPADDVALVGVRLHRQDVPRPPEAGPGGVPPGLPPDPEVAVRGATP</sequence>
<dbReference type="SMART" id="SM00065">
    <property type="entry name" value="GAF"/>
    <property type="match status" value="1"/>
</dbReference>
<dbReference type="EMBL" id="FOKA01000017">
    <property type="protein sequence ID" value="SFB36110.1"/>
    <property type="molecule type" value="Genomic_DNA"/>
</dbReference>
<dbReference type="PROSITE" id="PS50112">
    <property type="entry name" value="PAS"/>
    <property type="match status" value="1"/>
</dbReference>
<evidence type="ECO:0000259" key="4">
    <source>
        <dbReference type="PROSITE" id="PS50113"/>
    </source>
</evidence>
<reference evidence="5 6" key="1">
    <citation type="submission" date="2016-10" db="EMBL/GenBank/DDBJ databases">
        <authorList>
            <person name="de Groot N.N."/>
        </authorList>
    </citation>
    <scope>NUCLEOTIDE SEQUENCE [LARGE SCALE GENOMIC DNA]</scope>
    <source>
        <strain evidence="5 6">CGMCC 4.6945</strain>
    </source>
</reference>
<dbReference type="InterPro" id="IPR000700">
    <property type="entry name" value="PAS-assoc_C"/>
</dbReference>
<keyword evidence="6" id="KW-1185">Reference proteome</keyword>
<gene>
    <name evidence="5" type="ORF">SAMN05421867_11749</name>
</gene>
<dbReference type="CDD" id="cd00130">
    <property type="entry name" value="PAS"/>
    <property type="match status" value="2"/>
</dbReference>
<dbReference type="RefSeq" id="WP_203708920.1">
    <property type="nucleotide sequence ID" value="NZ_BONM01000020.1"/>
</dbReference>
<feature type="region of interest" description="Disordered" evidence="2">
    <location>
        <begin position="1"/>
        <end position="28"/>
    </location>
</feature>
<dbReference type="InterPro" id="IPR036457">
    <property type="entry name" value="PPM-type-like_dom_sf"/>
</dbReference>
<dbReference type="Pfam" id="PF08447">
    <property type="entry name" value="PAS_3"/>
    <property type="match status" value="1"/>
</dbReference>
<dbReference type="NCBIfam" id="TIGR00229">
    <property type="entry name" value="sensory_box"/>
    <property type="match status" value="1"/>
</dbReference>
<evidence type="ECO:0000256" key="1">
    <source>
        <dbReference type="ARBA" id="ARBA00022801"/>
    </source>
</evidence>
<feature type="domain" description="PAC" evidence="4">
    <location>
        <begin position="105"/>
        <end position="157"/>
    </location>
</feature>
<protein>
    <submittedName>
        <fullName evidence="5">PAS domain S-box-containing protein</fullName>
    </submittedName>
</protein>
<dbReference type="InterPro" id="IPR029016">
    <property type="entry name" value="GAF-like_dom_sf"/>
</dbReference>
<feature type="compositionally biased region" description="Low complexity" evidence="2">
    <location>
        <begin position="1"/>
        <end position="10"/>
    </location>
</feature>
<dbReference type="Pfam" id="PF08448">
    <property type="entry name" value="PAS_4"/>
    <property type="match status" value="1"/>
</dbReference>
<evidence type="ECO:0000313" key="5">
    <source>
        <dbReference type="EMBL" id="SFB36110.1"/>
    </source>
</evidence>
<dbReference type="SUPFAM" id="SSF55785">
    <property type="entry name" value="PYP-like sensor domain (PAS domain)"/>
    <property type="match status" value="2"/>
</dbReference>
<dbReference type="AlphaFoldDB" id="A0A1I1AI33"/>
<dbReference type="PANTHER" id="PTHR43156">
    <property type="entry name" value="STAGE II SPORULATION PROTEIN E-RELATED"/>
    <property type="match status" value="1"/>
</dbReference>
<dbReference type="Gene3D" id="3.30.450.40">
    <property type="match status" value="1"/>
</dbReference>
<evidence type="ECO:0000313" key="6">
    <source>
        <dbReference type="Proteomes" id="UP000199012"/>
    </source>
</evidence>
<dbReference type="InterPro" id="IPR013656">
    <property type="entry name" value="PAS_4"/>
</dbReference>
<evidence type="ECO:0000259" key="3">
    <source>
        <dbReference type="PROSITE" id="PS50112"/>
    </source>
</evidence>
<dbReference type="SMART" id="SM00331">
    <property type="entry name" value="PP2C_SIG"/>
    <property type="match status" value="1"/>
</dbReference>
<dbReference type="InterPro" id="IPR035965">
    <property type="entry name" value="PAS-like_dom_sf"/>
</dbReference>
<feature type="domain" description="PAS" evidence="3">
    <location>
        <begin position="151"/>
        <end position="221"/>
    </location>
</feature>
<dbReference type="InterPro" id="IPR001932">
    <property type="entry name" value="PPM-type_phosphatase-like_dom"/>
</dbReference>
<dbReference type="SMART" id="SM00091">
    <property type="entry name" value="PAS"/>
    <property type="match status" value="2"/>
</dbReference>